<evidence type="ECO:0000313" key="1">
    <source>
        <dbReference type="EMBL" id="QYW04826.1"/>
    </source>
</evidence>
<sequence>MAELIPVVEQASGPVTWSDSVTISGHTDVLTFRVAGGTFSNNTSQIDITPTGSVYAVSLKATITVDETTTQPVVVYYKDGDNWMLVHSASRIFTVPRKKTLDYRFFTQGVDAMPLGASLNPTYNGLVIGGGVRNPTQAELQQSPVVKISDLAYAPFDLTKRVSFVYDRQAKTLYCLYTNGAVANTKIFSALTDVDLAHYHVTFDSTGKRTGLVLIHRDGHIDILDEALTSTADPIELGYKVNRVVYRRANFALNGTADSYVVFDRDGAAHYLDASFNQTKVLTDKFYVNASDGTDMLATASGELVGFVSDNGSYVPPADVLWFQFPTGSTVAVGYDVARSETYPDRPNSIEMRWSFAGHGSRTNDNGDRLFYWSDGAWTDAGYMSKGMCTNGTDALVSSLRGSDVATSTRNGWPVLSLFNAPYTDADQYDRLFYYAARPTNNLKHIDYRNYNTVWPNLDGVELGPTVSFTLTVQAEDPDLPLAISAPAGVSVSATVGDKPVTHVFNGDEVTVTLSHAYITGTSFPVAIGRTVYQFETKIDDTPNAFKWENIVGVENDTWTRTEDVTISGINVTVPITVLVDGEEATDERVKIFVDGVETAQPAVIRNGQTLGFEVLQQNNTTKISVEVGKTSSSFGVYTIVEPVLDVGRHWAYAPIGKPVRSDVIRNTGTSALVLTITDTDAKFVSGGKTVTVPANGTAQIEFTPTENIQYTVKFSTEQHNYEWYVWADKVWLGDVPQTKRAERYVMTDSGDIFFDNIPDNFWTYITVPAGLLLDVDGNRVVQELDVRGVYKNQGLVVGPFECADTMLKIYGLPSHDQPHTLMLGNAPLPWLYDMTVDPTYEWGEQTAQFVDQHFVAAHTENVTSIEVEYATKTDSANYIDLFEFEDASVVLAEPLVRNFVAPEFNAETVAGPAFDTGQKDFVDNFRMADLIARSDIVVTDFDLFELVEGTEKAVTDMPLFELVEGKKDVVETTPLMKPEAVAGSNGVTEFDLFEMTQGTEHAVTDMPLFEMTQGTEHTVTDMPLFEATLGQKDSVAEFPLFEMTQGSKAVADAFVPEFDAHFSLEAAWDSFEIAAPRYVKQTLAVAPKTEGKYRPEPGLHHVPAAPGRKVDHSYVVVEGARPQYVKQPGLYAADTALPVYVSTSTTYHIDPARPQWMPSVVTYQVKAIVGKYVDPVYHPAVIFMPEIPFVRFHTNPVYYHVGPAASDWQKAPQKYLIDPSRPQFYQLKLVADSVVPHSIAFKATAPAYLASNEGIKHVPTAAIGHPEAAPPIKVVSANAVRAKVSAPKTTARPVVRAKVPTARKATSNSAVRVKGPVFETWTATPNHGTRDEPLKEGYFATELEALQNATQVWGFDASAVYAIEQPNGAWTWAQVTVCDSACGSMSCSARGYMSGG</sequence>
<accession>A0AAE8BLW7</accession>
<gene>
    <name evidence="1" type="ORF">pEaSNUABM7_00158</name>
</gene>
<proteinExistence type="predicted"/>
<dbReference type="Proteomes" id="UP000827609">
    <property type="component" value="Segment"/>
</dbReference>
<reference evidence="1" key="1">
    <citation type="submission" date="2021-06" db="EMBL/GenBank/DDBJ databases">
        <title>Complete genome sequence of Erwinia phage pEa_SNUABM_7.</title>
        <authorList>
            <person name="Kim S.G."/>
            <person name="Park S.C."/>
        </authorList>
    </citation>
    <scope>NUCLEOTIDE SEQUENCE</scope>
</reference>
<organism evidence="1 2">
    <name type="scientific">Erwinia phage pEa_SNUABM_7</name>
    <dbReference type="NCBI Taxonomy" id="2866695"/>
    <lineage>
        <taxon>Viruses</taxon>
        <taxon>Duplodnaviria</taxon>
        <taxon>Heunggongvirae</taxon>
        <taxon>Uroviricota</taxon>
        <taxon>Caudoviricetes</taxon>
        <taxon>Snuvirus</taxon>
        <taxon>Snuvirus SNUABM7</taxon>
    </lineage>
</organism>
<dbReference type="EMBL" id="MZ475896">
    <property type="protein sequence ID" value="QYW04826.1"/>
    <property type="molecule type" value="Genomic_DNA"/>
</dbReference>
<evidence type="ECO:0000313" key="2">
    <source>
        <dbReference type="Proteomes" id="UP000827609"/>
    </source>
</evidence>
<keyword evidence="2" id="KW-1185">Reference proteome</keyword>
<protein>
    <submittedName>
        <fullName evidence="1">Uncharacterized protein</fullName>
    </submittedName>
</protein>
<name>A0AAE8BLW7_9CAUD</name>